<evidence type="ECO:0000313" key="5">
    <source>
        <dbReference type="EMBL" id="KAB1064541.1"/>
    </source>
</evidence>
<keyword evidence="3" id="KW-0472">Membrane</keyword>
<dbReference type="EMBL" id="WACR01000005">
    <property type="protein sequence ID" value="KAB1064541.1"/>
    <property type="molecule type" value="Genomic_DNA"/>
</dbReference>
<evidence type="ECO:0000313" key="6">
    <source>
        <dbReference type="Proteomes" id="UP000435357"/>
    </source>
</evidence>
<dbReference type="OrthoDB" id="9792660at2"/>
<dbReference type="PANTHER" id="PTHR23222:SF0">
    <property type="entry name" value="PROHIBITIN 1"/>
    <property type="match status" value="1"/>
</dbReference>
<comment type="caution">
    <text evidence="5">The sequence shown here is derived from an EMBL/GenBank/DDBJ whole genome shotgun (WGS) entry which is preliminary data.</text>
</comment>
<keyword evidence="3" id="KW-0812">Transmembrane</keyword>
<dbReference type="PRINTS" id="PR00679">
    <property type="entry name" value="PROHIBITIN"/>
</dbReference>
<keyword evidence="3" id="KW-1133">Transmembrane helix</keyword>
<feature type="domain" description="Band 7" evidence="4">
    <location>
        <begin position="27"/>
        <end position="191"/>
    </location>
</feature>
<dbReference type="PANTHER" id="PTHR23222">
    <property type="entry name" value="PROHIBITIN"/>
    <property type="match status" value="1"/>
</dbReference>
<accession>A0A6N6M4Y9</accession>
<sequence length="274" mass="30949">MDKNPKLIRLLVIVGVAVILIIAFSSSLFFTIGPGERGVMYKPLQDGLDKEYVYNQGLHVKAPWNSIIVFEVRKKENEQSMEVLSSNGLDISIDVSIRYRPEVEMIGYLYNDVGADYLEKIVVPEVRSATREVIGNYKPEELYSSDRREIQKQIYTRTDSALNANHIDLDALLIRSIKLPSQIKAAIERKLTEQQEIQQKEYSKQKAQKEAERREIEANGKAKANEILNASLTDKVLRDKAIEATERLANSENSKVVVIGNSENSLPVLLSGDK</sequence>
<evidence type="ECO:0000256" key="1">
    <source>
        <dbReference type="ARBA" id="ARBA00004167"/>
    </source>
</evidence>
<gene>
    <name evidence="5" type="ORF">F3059_07540</name>
</gene>
<dbReference type="InterPro" id="IPR001107">
    <property type="entry name" value="Band_7"/>
</dbReference>
<proteinExistence type="predicted"/>
<dbReference type="Pfam" id="PF01145">
    <property type="entry name" value="Band_7"/>
    <property type="match status" value="1"/>
</dbReference>
<organism evidence="5 6">
    <name type="scientific">Salibacter halophilus</name>
    <dbReference type="NCBI Taxonomy" id="1803916"/>
    <lineage>
        <taxon>Bacteria</taxon>
        <taxon>Pseudomonadati</taxon>
        <taxon>Bacteroidota</taxon>
        <taxon>Flavobacteriia</taxon>
        <taxon>Flavobacteriales</taxon>
        <taxon>Salibacteraceae</taxon>
        <taxon>Salibacter</taxon>
    </lineage>
</organism>
<evidence type="ECO:0000259" key="4">
    <source>
        <dbReference type="SMART" id="SM00244"/>
    </source>
</evidence>
<evidence type="ECO:0000256" key="3">
    <source>
        <dbReference type="SAM" id="Phobius"/>
    </source>
</evidence>
<dbReference type="Gene3D" id="3.30.479.30">
    <property type="entry name" value="Band 7 domain"/>
    <property type="match status" value="1"/>
</dbReference>
<dbReference type="RefSeq" id="WP_151167817.1">
    <property type="nucleotide sequence ID" value="NZ_WACR01000005.1"/>
</dbReference>
<dbReference type="InterPro" id="IPR000163">
    <property type="entry name" value="Prohibitin"/>
</dbReference>
<comment type="subcellular location">
    <subcellularLocation>
        <location evidence="1">Membrane</location>
        <topology evidence="1">Single-pass membrane protein</topology>
    </subcellularLocation>
</comment>
<dbReference type="SMART" id="SM00244">
    <property type="entry name" value="PHB"/>
    <property type="match status" value="1"/>
</dbReference>
<dbReference type="SUPFAM" id="SSF117892">
    <property type="entry name" value="Band 7/SPFH domain"/>
    <property type="match status" value="1"/>
</dbReference>
<protein>
    <submittedName>
        <fullName evidence="5">Prohibitin family protein</fullName>
    </submittedName>
</protein>
<feature type="coiled-coil region" evidence="2">
    <location>
        <begin position="192"/>
        <end position="219"/>
    </location>
</feature>
<dbReference type="AlphaFoldDB" id="A0A6N6M4Y9"/>
<dbReference type="CDD" id="cd03401">
    <property type="entry name" value="SPFH_prohibitin"/>
    <property type="match status" value="1"/>
</dbReference>
<dbReference type="GO" id="GO:0016020">
    <property type="term" value="C:membrane"/>
    <property type="evidence" value="ECO:0007669"/>
    <property type="project" value="UniProtKB-SubCell"/>
</dbReference>
<name>A0A6N6M4Y9_9FLAO</name>
<dbReference type="InterPro" id="IPR036013">
    <property type="entry name" value="Band_7/SPFH_dom_sf"/>
</dbReference>
<reference evidence="5 6" key="1">
    <citation type="submission" date="2019-09" db="EMBL/GenBank/DDBJ databases">
        <title>Genomes of Cryomorphaceae.</title>
        <authorList>
            <person name="Bowman J.P."/>
        </authorList>
    </citation>
    <scope>NUCLEOTIDE SEQUENCE [LARGE SCALE GENOMIC DNA]</scope>
    <source>
        <strain evidence="5 6">KCTC 52047</strain>
    </source>
</reference>
<keyword evidence="2" id="KW-0175">Coiled coil</keyword>
<evidence type="ECO:0000256" key="2">
    <source>
        <dbReference type="SAM" id="Coils"/>
    </source>
</evidence>
<keyword evidence="6" id="KW-1185">Reference proteome</keyword>
<feature type="transmembrane region" description="Helical" evidence="3">
    <location>
        <begin position="7"/>
        <end position="30"/>
    </location>
</feature>
<dbReference type="Proteomes" id="UP000435357">
    <property type="component" value="Unassembled WGS sequence"/>
</dbReference>